<feature type="compositionally biased region" description="Polar residues" evidence="9">
    <location>
        <begin position="1439"/>
        <end position="1454"/>
    </location>
</feature>
<evidence type="ECO:0000256" key="5">
    <source>
        <dbReference type="ARBA" id="ARBA00022737"/>
    </source>
</evidence>
<dbReference type="Gene3D" id="1.20.58.60">
    <property type="match status" value="26"/>
</dbReference>
<feature type="coiled-coil region" evidence="8">
    <location>
        <begin position="3333"/>
        <end position="3407"/>
    </location>
</feature>
<feature type="region of interest" description="Disordered" evidence="9">
    <location>
        <begin position="1439"/>
        <end position="1472"/>
    </location>
</feature>
<dbReference type="Pfam" id="PF13499">
    <property type="entry name" value="EF-hand_7"/>
    <property type="match status" value="1"/>
</dbReference>
<dbReference type="Pfam" id="PF02187">
    <property type="entry name" value="GAS2"/>
    <property type="match status" value="1"/>
</dbReference>
<feature type="compositionally biased region" description="Low complexity" evidence="9">
    <location>
        <begin position="6240"/>
        <end position="6252"/>
    </location>
</feature>
<dbReference type="GO" id="GO:0045104">
    <property type="term" value="P:intermediate filament cytoskeleton organization"/>
    <property type="evidence" value="ECO:0007669"/>
    <property type="project" value="InterPro"/>
</dbReference>
<keyword evidence="4" id="KW-0479">Metal-binding</keyword>
<dbReference type="PROSITE" id="PS50222">
    <property type="entry name" value="EF_HAND_2"/>
    <property type="match status" value="2"/>
</dbReference>
<dbReference type="SMART" id="SM00054">
    <property type="entry name" value="EFh"/>
    <property type="match status" value="2"/>
</dbReference>
<dbReference type="Gene3D" id="3.30.920.20">
    <property type="entry name" value="Gas2-like domain"/>
    <property type="match status" value="1"/>
</dbReference>
<dbReference type="SMART" id="SM00150">
    <property type="entry name" value="SPEC"/>
    <property type="match status" value="26"/>
</dbReference>
<feature type="region of interest" description="Disordered" evidence="9">
    <location>
        <begin position="6176"/>
        <end position="6221"/>
    </location>
</feature>
<dbReference type="SUPFAM" id="SSF75399">
    <property type="entry name" value="Plakin repeat"/>
    <property type="match status" value="2"/>
</dbReference>
<feature type="compositionally biased region" description="Low complexity" evidence="9">
    <location>
        <begin position="1497"/>
        <end position="1510"/>
    </location>
</feature>
<evidence type="ECO:0000256" key="7">
    <source>
        <dbReference type="ARBA" id="ARBA00023212"/>
    </source>
</evidence>
<dbReference type="FunFam" id="1.20.58.60:FF:000008">
    <property type="entry name" value="microtubule-actin cross-linking factor 1"/>
    <property type="match status" value="2"/>
</dbReference>
<accession>A0A553NIL7</accession>
<feature type="compositionally biased region" description="Low complexity" evidence="9">
    <location>
        <begin position="6188"/>
        <end position="6198"/>
    </location>
</feature>
<dbReference type="InterPro" id="IPR002017">
    <property type="entry name" value="Spectrin_repeat"/>
</dbReference>
<evidence type="ECO:0000259" key="10">
    <source>
        <dbReference type="PROSITE" id="PS50222"/>
    </source>
</evidence>
<feature type="region of interest" description="Disordered" evidence="9">
    <location>
        <begin position="3876"/>
        <end position="3904"/>
    </location>
</feature>
<dbReference type="PROSITE" id="PS00018">
    <property type="entry name" value="EF_HAND_1"/>
    <property type="match status" value="2"/>
</dbReference>
<dbReference type="InterPro" id="IPR043197">
    <property type="entry name" value="Plakin"/>
</dbReference>
<dbReference type="Pfam" id="PF00435">
    <property type="entry name" value="Spectrin"/>
    <property type="match status" value="12"/>
</dbReference>
<feature type="region of interest" description="Disordered" evidence="9">
    <location>
        <begin position="3802"/>
        <end position="3863"/>
    </location>
</feature>
<evidence type="ECO:0000256" key="1">
    <source>
        <dbReference type="ARBA" id="ARBA00004245"/>
    </source>
</evidence>
<dbReference type="GO" id="GO:0048471">
    <property type="term" value="C:perinuclear region of cytoplasm"/>
    <property type="evidence" value="ECO:0007669"/>
    <property type="project" value="TreeGrafter"/>
</dbReference>
<feature type="compositionally biased region" description="Basic and acidic residues" evidence="9">
    <location>
        <begin position="83"/>
        <end position="100"/>
    </location>
</feature>
<feature type="compositionally biased region" description="Polar residues" evidence="9">
    <location>
        <begin position="1337"/>
        <end position="1346"/>
    </location>
</feature>
<feature type="coiled-coil region" evidence="8">
    <location>
        <begin position="2543"/>
        <end position="2613"/>
    </location>
</feature>
<dbReference type="InterPro" id="IPR018247">
    <property type="entry name" value="EF_Hand_1_Ca_BS"/>
</dbReference>
<organism evidence="12 13">
    <name type="scientific">Danionella cerebrum</name>
    <dbReference type="NCBI Taxonomy" id="2873325"/>
    <lineage>
        <taxon>Eukaryota</taxon>
        <taxon>Metazoa</taxon>
        <taxon>Chordata</taxon>
        <taxon>Craniata</taxon>
        <taxon>Vertebrata</taxon>
        <taxon>Euteleostomi</taxon>
        <taxon>Actinopterygii</taxon>
        <taxon>Neopterygii</taxon>
        <taxon>Teleostei</taxon>
        <taxon>Ostariophysi</taxon>
        <taxon>Cypriniformes</taxon>
        <taxon>Danionidae</taxon>
        <taxon>Danioninae</taxon>
        <taxon>Danionella</taxon>
    </lineage>
</organism>
<feature type="compositionally biased region" description="Basic and acidic residues" evidence="9">
    <location>
        <begin position="5753"/>
        <end position="5762"/>
    </location>
</feature>
<dbReference type="SUPFAM" id="SSF143575">
    <property type="entry name" value="GAS2 domain-like"/>
    <property type="match status" value="1"/>
</dbReference>
<dbReference type="GO" id="GO:0042060">
    <property type="term" value="P:wound healing"/>
    <property type="evidence" value="ECO:0007669"/>
    <property type="project" value="TreeGrafter"/>
</dbReference>
<evidence type="ECO:0000313" key="13">
    <source>
        <dbReference type="Proteomes" id="UP000316079"/>
    </source>
</evidence>
<feature type="domain" description="EF-hand" evidence="10">
    <location>
        <begin position="5901"/>
        <end position="5936"/>
    </location>
</feature>
<feature type="region of interest" description="Disordered" evidence="9">
    <location>
        <begin position="1313"/>
        <end position="1361"/>
    </location>
</feature>
<feature type="coiled-coil region" evidence="8">
    <location>
        <begin position="4981"/>
        <end position="5008"/>
    </location>
</feature>
<dbReference type="GO" id="GO:0008307">
    <property type="term" value="F:structural constituent of muscle"/>
    <property type="evidence" value="ECO:0007669"/>
    <property type="project" value="TreeGrafter"/>
</dbReference>
<dbReference type="PANTHER" id="PTHR23169:SF24">
    <property type="entry name" value="DYSTONIN"/>
    <property type="match status" value="1"/>
</dbReference>
<name>A0A553NIL7_9TELE</name>
<dbReference type="GO" id="GO:0030056">
    <property type="term" value="C:hemidesmosome"/>
    <property type="evidence" value="ECO:0007669"/>
    <property type="project" value="TreeGrafter"/>
</dbReference>
<evidence type="ECO:0000259" key="11">
    <source>
        <dbReference type="PROSITE" id="PS51460"/>
    </source>
</evidence>
<dbReference type="InterPro" id="IPR011992">
    <property type="entry name" value="EF-hand-dom_pair"/>
</dbReference>
<dbReference type="Gene3D" id="1.10.238.10">
    <property type="entry name" value="EF-hand"/>
    <property type="match status" value="1"/>
</dbReference>
<feature type="coiled-coil region" evidence="8">
    <location>
        <begin position="2039"/>
        <end position="2077"/>
    </location>
</feature>
<dbReference type="InterPro" id="IPR018159">
    <property type="entry name" value="Spectrin/alpha-actinin"/>
</dbReference>
<keyword evidence="8" id="KW-0175">Coiled coil</keyword>
<keyword evidence="7" id="KW-0206">Cytoskeleton</keyword>
<feature type="coiled-coil region" evidence="8">
    <location>
        <begin position="2222"/>
        <end position="2252"/>
    </location>
</feature>
<feature type="domain" description="GAR" evidence="11">
    <location>
        <begin position="6018"/>
        <end position="6116"/>
    </location>
</feature>
<feature type="coiled-coil region" evidence="8">
    <location>
        <begin position="4427"/>
        <end position="4475"/>
    </location>
</feature>
<keyword evidence="2" id="KW-0963">Cytoplasm</keyword>
<feature type="region of interest" description="Disordered" evidence="9">
    <location>
        <begin position="1487"/>
        <end position="1523"/>
    </location>
</feature>
<protein>
    <submittedName>
        <fullName evidence="12">Uncharacterized protein</fullName>
    </submittedName>
</protein>
<dbReference type="GO" id="GO:0005925">
    <property type="term" value="C:focal adhesion"/>
    <property type="evidence" value="ECO:0007669"/>
    <property type="project" value="TreeGrafter"/>
</dbReference>
<dbReference type="GO" id="GO:0045296">
    <property type="term" value="F:cadherin binding"/>
    <property type="evidence" value="ECO:0007669"/>
    <property type="project" value="TreeGrafter"/>
</dbReference>
<dbReference type="Gene3D" id="3.90.1290.10">
    <property type="entry name" value="Plakin repeat"/>
    <property type="match status" value="2"/>
</dbReference>
<dbReference type="GO" id="GO:0005509">
    <property type="term" value="F:calcium ion binding"/>
    <property type="evidence" value="ECO:0007669"/>
    <property type="project" value="InterPro"/>
</dbReference>
<dbReference type="GO" id="GO:0005200">
    <property type="term" value="F:structural constituent of cytoskeleton"/>
    <property type="evidence" value="ECO:0007669"/>
    <property type="project" value="TreeGrafter"/>
</dbReference>
<feature type="compositionally biased region" description="Polar residues" evidence="9">
    <location>
        <begin position="1487"/>
        <end position="1496"/>
    </location>
</feature>
<evidence type="ECO:0000256" key="4">
    <source>
        <dbReference type="ARBA" id="ARBA00022723"/>
    </source>
</evidence>
<reference evidence="12 13" key="1">
    <citation type="journal article" date="2019" name="Sci. Data">
        <title>Hybrid genome assembly and annotation of Danionella translucida.</title>
        <authorList>
            <person name="Kadobianskyi M."/>
            <person name="Schulze L."/>
            <person name="Schuelke M."/>
            <person name="Judkewitz B."/>
        </authorList>
    </citation>
    <scope>NUCLEOTIDE SEQUENCE [LARGE SCALE GENOMIC DNA]</scope>
    <source>
        <strain evidence="12 13">Bolton</strain>
    </source>
</reference>
<dbReference type="InterPro" id="IPR036534">
    <property type="entry name" value="GAR_dom_sf"/>
</dbReference>
<dbReference type="GO" id="GO:0031581">
    <property type="term" value="P:hemidesmosome assembly"/>
    <property type="evidence" value="ECO:0007669"/>
    <property type="project" value="TreeGrafter"/>
</dbReference>
<evidence type="ECO:0000256" key="8">
    <source>
        <dbReference type="SAM" id="Coils"/>
    </source>
</evidence>
<dbReference type="InterPro" id="IPR002048">
    <property type="entry name" value="EF_hand_dom"/>
</dbReference>
<feature type="region of interest" description="Disordered" evidence="9">
    <location>
        <begin position="821"/>
        <end position="840"/>
    </location>
</feature>
<keyword evidence="3" id="KW-0597">Phosphoprotein</keyword>
<dbReference type="EMBL" id="SRMA01026937">
    <property type="protein sequence ID" value="TRY65248.1"/>
    <property type="molecule type" value="Genomic_DNA"/>
</dbReference>
<keyword evidence="6" id="KW-0106">Calcium</keyword>
<dbReference type="CDD" id="cd00176">
    <property type="entry name" value="SPEC"/>
    <property type="match status" value="13"/>
</dbReference>
<keyword evidence="5" id="KW-0677">Repeat</keyword>
<feature type="compositionally biased region" description="Polar residues" evidence="9">
    <location>
        <begin position="1313"/>
        <end position="1325"/>
    </location>
</feature>
<comment type="subcellular location">
    <subcellularLocation>
        <location evidence="1">Cytoplasm</location>
        <location evidence="1">Cytoskeleton</location>
    </subcellularLocation>
</comment>
<feature type="region of interest" description="Disordered" evidence="9">
    <location>
        <begin position="1199"/>
        <end position="1219"/>
    </location>
</feature>
<dbReference type="OrthoDB" id="10016565at2759"/>
<feature type="compositionally biased region" description="Polar residues" evidence="9">
    <location>
        <begin position="3830"/>
        <end position="3839"/>
    </location>
</feature>
<dbReference type="Proteomes" id="UP000316079">
    <property type="component" value="Unassembled WGS sequence"/>
</dbReference>
<feature type="coiled-coil region" evidence="8">
    <location>
        <begin position="4872"/>
        <end position="4899"/>
    </location>
</feature>
<proteinExistence type="predicted"/>
<feature type="region of interest" description="Disordered" evidence="9">
    <location>
        <begin position="81"/>
        <end position="118"/>
    </location>
</feature>
<evidence type="ECO:0000256" key="6">
    <source>
        <dbReference type="ARBA" id="ARBA00022837"/>
    </source>
</evidence>
<dbReference type="FunFam" id="1.20.58.60:FF:000001">
    <property type="entry name" value="Microtubule-actin cross-linking factor 1"/>
    <property type="match status" value="3"/>
</dbReference>
<dbReference type="PROSITE" id="PS51460">
    <property type="entry name" value="GAR"/>
    <property type="match status" value="1"/>
</dbReference>
<feature type="coiled-coil region" evidence="8">
    <location>
        <begin position="1938"/>
        <end position="2012"/>
    </location>
</feature>
<dbReference type="Pfam" id="PF00681">
    <property type="entry name" value="Plectin"/>
    <property type="match status" value="3"/>
</dbReference>
<feature type="region of interest" description="Disordered" evidence="9">
    <location>
        <begin position="5753"/>
        <end position="5805"/>
    </location>
</feature>
<feature type="coiled-coil region" evidence="8">
    <location>
        <begin position="2758"/>
        <end position="2863"/>
    </location>
</feature>
<feature type="region of interest" description="Disordered" evidence="9">
    <location>
        <begin position="6292"/>
        <end position="6320"/>
    </location>
</feature>
<evidence type="ECO:0000313" key="12">
    <source>
        <dbReference type="EMBL" id="TRY65248.1"/>
    </source>
</evidence>
<evidence type="ECO:0000256" key="9">
    <source>
        <dbReference type="SAM" id="MobiDB-lite"/>
    </source>
</evidence>
<dbReference type="GO" id="GO:0008017">
    <property type="term" value="F:microtubule binding"/>
    <property type="evidence" value="ECO:0007669"/>
    <property type="project" value="InterPro"/>
</dbReference>
<dbReference type="PANTHER" id="PTHR23169">
    <property type="entry name" value="ENVOPLAKIN"/>
    <property type="match status" value="1"/>
</dbReference>
<feature type="compositionally biased region" description="Polar residues" evidence="9">
    <location>
        <begin position="6199"/>
        <end position="6221"/>
    </location>
</feature>
<evidence type="ECO:0000256" key="3">
    <source>
        <dbReference type="ARBA" id="ARBA00022553"/>
    </source>
</evidence>
<gene>
    <name evidence="12" type="ORF">DNTS_014059</name>
</gene>
<dbReference type="SMART" id="SM00243">
    <property type="entry name" value="GAS2"/>
    <property type="match status" value="1"/>
</dbReference>
<dbReference type="STRING" id="623744.A0A553NIL7"/>
<dbReference type="FunFam" id="1.20.58.60:FF:000012">
    <property type="entry name" value="Microtubule-actin cross-linking factor 1"/>
    <property type="match status" value="1"/>
</dbReference>
<feature type="compositionally biased region" description="Low complexity" evidence="9">
    <location>
        <begin position="6293"/>
        <end position="6309"/>
    </location>
</feature>
<dbReference type="SUPFAM" id="SSF46966">
    <property type="entry name" value="Spectrin repeat"/>
    <property type="match status" value="24"/>
</dbReference>
<dbReference type="GO" id="GO:0042383">
    <property type="term" value="C:sarcolemma"/>
    <property type="evidence" value="ECO:0007669"/>
    <property type="project" value="TreeGrafter"/>
</dbReference>
<dbReference type="CDD" id="cd00051">
    <property type="entry name" value="EFh"/>
    <property type="match status" value="1"/>
</dbReference>
<dbReference type="SMART" id="SM00250">
    <property type="entry name" value="PLEC"/>
    <property type="match status" value="8"/>
</dbReference>
<keyword evidence="13" id="KW-1185">Reference proteome</keyword>
<dbReference type="InterPro" id="IPR003108">
    <property type="entry name" value="GAR_dom"/>
</dbReference>
<dbReference type="FunFam" id="1.20.58.60:FF:000025">
    <property type="entry name" value="microtubule-actin cross-linking factor 1"/>
    <property type="match status" value="1"/>
</dbReference>
<dbReference type="GO" id="GO:0030506">
    <property type="term" value="F:ankyrin binding"/>
    <property type="evidence" value="ECO:0007669"/>
    <property type="project" value="TreeGrafter"/>
</dbReference>
<dbReference type="InterPro" id="IPR035915">
    <property type="entry name" value="Plakin_repeat_sf"/>
</dbReference>
<evidence type="ECO:0000256" key="2">
    <source>
        <dbReference type="ARBA" id="ARBA00022490"/>
    </source>
</evidence>
<feature type="region of interest" description="Disordered" evidence="9">
    <location>
        <begin position="6240"/>
        <end position="6261"/>
    </location>
</feature>
<feature type="compositionally biased region" description="Basic and acidic residues" evidence="9">
    <location>
        <begin position="823"/>
        <end position="840"/>
    </location>
</feature>
<feature type="compositionally biased region" description="Basic and acidic residues" evidence="9">
    <location>
        <begin position="1347"/>
        <end position="1361"/>
    </location>
</feature>
<comment type="caution">
    <text evidence="12">The sequence shown here is derived from an EMBL/GenBank/DDBJ whole genome shotgun (WGS) entry which is preliminary data.</text>
</comment>
<dbReference type="SUPFAM" id="SSF47473">
    <property type="entry name" value="EF-hand"/>
    <property type="match status" value="1"/>
</dbReference>
<feature type="domain" description="EF-hand" evidence="10">
    <location>
        <begin position="5865"/>
        <end position="5900"/>
    </location>
</feature>
<dbReference type="FunFam" id="1.10.238.10:FF:000013">
    <property type="entry name" value="Microtubule-actin cross-linking factor 1"/>
    <property type="match status" value="1"/>
</dbReference>
<dbReference type="InterPro" id="IPR001101">
    <property type="entry name" value="Plectin_repeat"/>
</dbReference>
<dbReference type="FunFam" id="1.20.58.60:FF:000093">
    <property type="entry name" value="dystonin isoform X1"/>
    <property type="match status" value="1"/>
</dbReference>
<dbReference type="GO" id="GO:0005882">
    <property type="term" value="C:intermediate filament"/>
    <property type="evidence" value="ECO:0007669"/>
    <property type="project" value="TreeGrafter"/>
</dbReference>
<sequence>MNSSVEHEKRDQGDTFIKVLNQISSSKTNPNKDVTPALRALVNSRSEKSLFKELISALLRENISVEEMLTAKGDTSRSTELMLGKHSDKMTEKERDEVKELQSPQEADGEVSPQSANVTSSDQAVKIIQGVLDVKSGAVMSVCRAVNRGFIDQLTGLSLLEAQLITTGLVCPEYGLFVHLEDAFRKKLVDDAMFTQLKVLDEAKKCLQGAQFALQAWPAAAASEAGVISHQTAVKIIEIQLATGSLRLRQTGEILNAEQAFELGLIPEALFVQILERKYLWKNMIDPNTAEKVTLYQILQRGVFHEPTGLCLLPVKGEEEGTICLASGREIDVFTAEREGAIDGDTMIRLLSSQLFAGGIVDPKNGCKRTIEEALSNGVIDRDTATNLFSYQLQHGGIVNPQNQTRLTVDEAVQCDLISSWSSLLVLERQKAVMGLLWPKAGEILSFSSSLHQNVLTEEIASELFMNRQKISGLYIPETSEVVDIESSAQRNMIETFTKEMLKMIELPDELPDVDELSERFSSWLVMHELQIKGSYRASEKMCISDLMNVPSPSERKQLFVSYLMMNSYMDPTSTQRLLVFDSQLNRMAKSLFGLSEAAGIDEMSDFLLNSSAMGTDHSDSENDCSTSSCGASGELQIYESLENNSGGNHDVVGDVLPEELHCNSSITEAKCGFLENNEVINKVKVDENQSTKSVCDHIKDQQSSSLSSFLFPSEATGSSAKPIQYTNAKPEMNDKPEGDVTSREISDLKCAFDKDFIEEEPHPGKDLLIQLQKLRHGVYDPAVGKSSAPDSCDLYRSHHSEGIRKLCLFSDDVNDALSVKGPHGEGDERRLHVSSRQEADSSIFPNIPSIDFSSGDSTLNVAETSQSSEESSLICFDTKPDHPLSFISDNQPKSIPPKDFLFGKSNETRLGFSETNSRDFPSDIVAEISPKAITTTDNVFNRDCETSKERFCDVKLDGISQNSVSPTYMSPKDSAIRSEEVLQDITRLSSTHDASLHVACAFQDCAIDNCSKKNPTPEEVTCELTDLADVSIGPELSAIDSSSNDAQDLASPVIPDFTAKGASKHAKVYRMASETESDEPSLVSTSRATVVSSQDLGMSVSPLDVFTKDKLVYISEPDGDVQSVDFRSSSSFGAEECAGTNYQVDDVNVSCENTGDPGTSMSEVVVPVQSFSWKPSEVSVIEQKPKSEKKRETAFSDLNQRPSESFQPLSNQQTSFAEGSSKGMELSIDGLCEEHPISSNTAEFRERDRVEELTACGDRNSLVPGNESNPICAEEGFVKSANPETAYFKINKQPAERLVSSQALSTSFPEARSNLSLGSTNSQIEGDLSNDGLKSPETSGITTNSREPDSKLCDEHPGYSDTAEFKERDRVEEVTRCEDNISPAPNSESISAEERFASGVELNGNSLYLLDYLQRGLQKSAVNTSLLSPFEVVLRASNSEDPSTEDILTNSSSTKEKLNSTAHRVKSPLEASADLSSDLQSILKYSSPSSPVNVDQNQRSTSSFSQSQSGELEVYGGAHPDPPQMEIDTAKDRRDLRHFLSELIQMKMDEACEDDTQRFRAINNVIEILQQHSRSCSTSHPDPNEKTMDPDILMDLKKQKGPTDFETLPSEESNYEPKQQSELLEMIRGMLSSRDQRMLEDAASTDEGIADDVFSSQQEDAPNLNLTGVTTTVSPAPALQPCVFSSSSSRSIYLQLNMLFLQRFSTQNYLECVGRLQDHCDTIEDMRNDLLAKSRVGDDIEELHCQLLDIQSLEAQIATLPAMLTADLSIAEKLLNSADASVPVQIHQDLVAVFLGLQSSFSDVCNLSTERSNAVMKAIDKVKLRLEVSYQELLTSLHKVTAGLQHVSEKVSELETMDSDVEERIKSKMRGSEAVEEDLSTSRQLLDEVAFDIQNFISEHAQFLPPTHSRHLLRELSTSQRSFKTLMDRRITQRQTLDVLLRICEDEMQQKAAAEKQKEFSEKLQELCEDLDQTEKRLSGNQQQAVRANTVADLQQSQQEQQALQKDLQANASALSEVISSTQKFLEENRSKLSPEQTSALERTLEELKNKANTLNQRAEESRKDLEKILTSAIRQENEKVAAVEQLEESKSRIEGLLGWISNIGKEKEMDGEQKERRAGENGNLLENSLMKRRIEDEENDPNGNAPDATDLTRTLGDEMEDADAPDLEQQYHRAHHQEILSQQQDLIIATQSAQALLDKQSPNLSPAEKAQLQRDVTELRGRYETTLSQAEQQMKQLQTVQEELQKFSHESDTFETWLQEAHGQMEDLRTPAASLDALRNQLQRQKSFSEDVISHRGDLRFVSISGQKVLDAAEVCASGGDGLPATDMSGTCAAVRERLDSAAARYKTLHTECNQLGQKLRDVVENLRRFDGTRGALSLQAQTTSHQATLETLRRAAETLLSSDRELLSNPEHVQESTDELVERYESLSKTVGERQEKLQVTLTRSLSVQDGLDEMMSWMERVEEKVKRRPAVMLSSCAVTEVLSKEVALEQEMLSRQSSVSAVRSKLEQFVESADPAAAALLQKQMESLSRSFTDALELQRRKVLQLEELRSKLEEFEKSSEKMQEFVNRSSQADVETPGKNMKELSQLLQDSQAELLEKEKDLEALHKLSVELTRHAPEGSGAPVLNKMKNISDGFSALKQMLTERASEVWSCQNQLQEFRAAAGGMMKWLKETRECAAGLRLEPGEHALRTELQKTNDLLAEWTSRSAAVQDVSRRGSAVCRLIRALASPAQTKRRHSSGLVLSNGSDTGNHIDLTNQELKLVEQDVSSLNKDYEDLGLILRSRLSEIGDSLKNVQAAREETEGLLEWMEEAQKKAASSGNRAVKSQLEQQKVFEESLKEKQQQLQTLREKLLKLIEEHPDSPDAELWRSKLAQIDAGWEQLRGSVEIQKQHLEESSRKLELLQTSGPQLEQWLEEKERMLGVLGPLSAQPHMLITQKQQVQILLQEFDSRKPQFEELKEVVASALSSSEKQDPAAAQMKQQLAAITLKWQDLTSQLSERHALIQQGVEKSTQFQNLLQSLSKSATCLETELNNQQPLSSQPEEVQRQIQATSSILTQLRGEKKRLQEADSICSELLKIVTEEYLRADLTKQLETINKPFRHLEDKTADGAAQLAFASSQQFHQTSKDFQTWLNQTLQEQSSPKPISAHVEMLKQSLQEISAVQKAIRDHEDPYQTIIKEGDALLQSTEGAEKVALQGQLSALRSNWEDVKRSSSERAEKLKEAKLKAEKYQEHAENLSSWLKESEDRERAVKLSTNLMEIEEALSELKAIQKDVDKHGGQVVMMNSCADSLLEIITRDGDAVREEKLSIGKRVDKLSEDVTSRRESLQCISQKLKEFNDLKKEAKGQLESAQKHLDSVSCLGVQAYTSKNLTSMKAQQNNLETLHNQIEHLKNSAQTLVADASEAEGVTDLLLEADGLEKDHSWLSRKIQDVCSTLESKLQGIGQFQNSIREMFANFADMDDDLDGMPPVGRDLVTLREQQAGIQNFVEKLQDLINSTVDAKDNCKRMLDSEASPDLLGLKRDLETLGKQCGKLMDRATGRREQVEETLHHLKDFYCKTKEFNLKLDSAEQQEESQGSVGLETEVINQQLESFKKIRATMRSCDERDEWKPAVLWFRQKMQGLSLFHVGEMGKPLSRPDCLRQNPSCVSKGDEEDLNIDDCYVPQRSIYDTVRLNEQINSGSKGSLSSRHFVGTLPYSHRTLDVNVLCGNGVLTSSSAFELRGREERVVFDSLKRSGDIIRGAETMLCKPPGEKAEHRRSWRTFAPPNLGEFGSEMLCINATEQRGFVRVGRSMTSSLTSEGDSGLCSPTVEREQRNSRAQKRTGPSTRSLSSAEGMRLSGDLKTEGSLSSGQEEFAFSPVRNRLPASVYYTPPFGSQQRNNSRDLSDGLQASHCDLNGLTKSNSRTRILTRLSGYEELPTTELLEDTSKDNPELHSVVVTEPKTLPRTQKSHMIKDEKCYEYEQRATESKMADLEDFLLLVERGVSFSNGLNHIIDEDIETLLTSITEGSRMDLEVSPSEKLYQKDVVESLQSQLQELNSLGQALIQNAPKGTSTGNLDRDLEVVNTRWNTLNKKVTDRSAQLHEALLRCGRFQDALESLLSWLTDTEELVANQKPPSAEFKVVKAQIQEQKLLQRLLDERRPTVELIQSEGRRLTDVSGCVEKQKIGREVESLAQRWSALLRKAESRHKQLQNILGVAQQFHETFEPLSEWLTATEKKLANSEPIGTQTPKLQEQISQHKSLEEEVQGRGKLLHQAMSMGQSLRTLSSVEDRDLVQTKLDLTHRVYLELQEACEKRAELLRQALANARIFGEDEVALMTWLDEVHGKLSEVTVPDYAASALHKRHAEQLALHEDIERRRQSVDQAVLNGLELLKHTTGEEVVLVQGKLDEIKQRYSEIRVLSAGVSHTLERALSLALKLKNSQQEMNDWMEALERELESFDAPQTLAEQLSHSRQRLAALVEDLRSRKPLLDSVNEAGSALLELVPWRARENLDRILSDTNQRYQTASDTLTQRLEHTVSAIQKSLQWLTEAEQKLLGLGDILLEPEQASAQLQVQKSFSMDIMRHKDAVDEIVMTAEAISSGKDEAEKQKLRLNSERCLQLDRAQSLSAQFWETHEELWPWLQETRTSFSQLSQPAIEHEALREQQEELRQMRELIAEHKPHIDKMNKTGPQLVELSPAQGAFIREKQEEAELLYTQLRADVKIRAATIDEAISKSTQFHDKMSPLLESLERCAERLRRPLSVSVELEKIREQIGENKTMSVELEKLQPAYEMLRRGGEEMIQRSLLADTHLSAKAVQEKLDQMVFLWSDIQALLEEREAKLLDVLELAEKFWCDHCALVVTIRDTQELLKELEEPGVDPSVVKQQQEALEGFREEIDGLQDELNVVQNLGAELMTACGEPDKPVIKKSVDEVNSAWETLNKAWKERVETLEEAMQAAVLFQDSLQNMFDSVDIMEAKLDSMSAVGTDLETVKQQMEELKEFKSEAYQLQIEMERLNHQAGLLLKKVLDEEQRSDILEPIGELKMLWENLDHKIISRQHKLEGALLALGQFQHALDELLSWLSHTEDLLSEQRETCGDPKAIEIQLAKHHVLQNDVLAHKSTVEAVNKAGGELIDSSAGEEARSLQVKLENLNQRWRSLLGKTEQRRKLLDSALLQAQGFHGEIEDLQQWLKDTERQLLSSKPLGGLPDTAREQLDTHLELCSALEVKEEIFQELLQRGQQILVLNPEAQDSSTEGDLRNLQEKWTSVQTKAGERKVKLEEALAMASDFHNSLQDFINWLTQAEQTLNVSSPASLILENISFQIDEHKVFVTEVNSHRDQIMNLDKTGTHLKYFAQKQDVVLIKNLLLSVQSRWEKLLQRSLERGRLLDEAKKRAKQFHESWSKLMEWLQESERALDTEMEIANDPDKIKLQLSQHKEFQRALGSKHAVYDSTGRTGRALKDRSALQDDTQKLEHMLSELRDQWDTLCGKSVERQNKLEEALLISGQFTDALQALIDWLYKVEPQLAEDQPVHGDIDLVLNLIHSHKVFQKELGKRTVSVQALKRSARELTESSHHDSSWVKAQMQELSARWESVCSLSVSKQSRLQQALAQSFTPAFTSCWSGWPKPNRVFASTELFLTTKMPSEFLKKLEEQRLALGKASSMGENILSICHPDSNTTIKHWITIIKARFEEVTAWARQHQQRLSTALDELLANQELLENLLTWLQWAERTLGEKDKESLPLEIEEVKALIAEHQTFMEEMTRKQPDVDKVTKTHKRKAPADSALQSQIPVPERGRASRKRSPTQSLYAAASQAQTESKNPRVKLLVSKWQQVWLLALDRRRKLNDALDRLEELKEFANFDFDVWRKRYMRWMNHKKSRVMDFFRRIDKDQDGKVTRQEFIEGILSSKFPTSRLEMSAVADIFDRDGDGYIDYYEFVAALHPNKEAYKPLTDADKIEDEVTRQVAKCKCPKRFQVEQIGANKYRQLIKRLSLRYATGSRHQVQLPMLSEAFLDINNRENKSAFELKCSPPAALLPAFAHYLLHNLPALFGLVHCLHDSLIADETIANRDSQNLTPHLQVAVLESCILFGDSQQLRLVRILRSTVMVRVGGGWMALDEFLVKNDPCRVHHHGSKMLRSESNSSITQSPIGWQLSHFLSLLHPSAKGRTNVELREKFILPEGTTQVMASFRYRGRRSRPSSRGASPNRSNTSQSCTPQPNHPGTGTPKQNLTRNYDKPWLVNSKPAAALKSSDSFESQGFSSESTPIQGSKLRLPGYLSGKGFQTVEDGALINAAVMKARAQALGSSRIPSRPGSKPGSRGSSRRGSDASDFDISDIQSVCSDAATDPTICVSPTQRETLQNPNSTAEEHAYEQTGQEQQEIVAASSANRTSILEMASQLHEICLEWERGSGGSWLLDRQTRSKDWKDSVNYSVVKMTCGVCVCVCVCVCVSAERNGVV</sequence>
<feature type="compositionally biased region" description="Polar residues" evidence="9">
    <location>
        <begin position="5793"/>
        <end position="5805"/>
    </location>
</feature>